<keyword evidence="11" id="KW-1185">Reference proteome</keyword>
<dbReference type="Gene3D" id="3.30.70.270">
    <property type="match status" value="1"/>
</dbReference>
<dbReference type="Pfam" id="PF00817">
    <property type="entry name" value="IMS"/>
    <property type="match status" value="1"/>
</dbReference>
<evidence type="ECO:0000256" key="7">
    <source>
        <dbReference type="ARBA" id="ARBA00049244"/>
    </source>
</evidence>
<evidence type="ECO:0000313" key="10">
    <source>
        <dbReference type="EMBL" id="SFT87131.1"/>
    </source>
</evidence>
<dbReference type="PANTHER" id="PTHR35369:SF2">
    <property type="entry name" value="BLR3025 PROTEIN"/>
    <property type="match status" value="1"/>
</dbReference>
<dbReference type="CDD" id="cd03468">
    <property type="entry name" value="PolY_like"/>
    <property type="match status" value="1"/>
</dbReference>
<accession>A0A1I7BJ38</accession>
<dbReference type="AlphaFoldDB" id="A0A1I7BJ38"/>
<organism evidence="10 11">
    <name type="scientific">Pseudovibrio denitrificans</name>
    <dbReference type="NCBI Taxonomy" id="258256"/>
    <lineage>
        <taxon>Bacteria</taxon>
        <taxon>Pseudomonadati</taxon>
        <taxon>Pseudomonadota</taxon>
        <taxon>Alphaproteobacteria</taxon>
        <taxon>Hyphomicrobiales</taxon>
        <taxon>Stappiaceae</taxon>
        <taxon>Pseudovibrio</taxon>
    </lineage>
</organism>
<evidence type="ECO:0000256" key="1">
    <source>
        <dbReference type="ARBA" id="ARBA00001946"/>
    </source>
</evidence>
<dbReference type="InterPro" id="IPR017961">
    <property type="entry name" value="DNA_pol_Y-fam_little_finger"/>
</dbReference>
<comment type="subunit">
    <text evidence="3">Monomer.</text>
</comment>
<evidence type="ECO:0000256" key="4">
    <source>
        <dbReference type="ARBA" id="ARBA00012417"/>
    </source>
</evidence>
<comment type="similarity">
    <text evidence="2">Belongs to the DNA polymerase type-Y family.</text>
</comment>
<comment type="catalytic activity">
    <reaction evidence="7">
        <text>DNA(n) + a 2'-deoxyribonucleoside 5'-triphosphate = DNA(n+1) + diphosphate</text>
        <dbReference type="Rhea" id="RHEA:22508"/>
        <dbReference type="Rhea" id="RHEA-COMP:17339"/>
        <dbReference type="Rhea" id="RHEA-COMP:17340"/>
        <dbReference type="ChEBI" id="CHEBI:33019"/>
        <dbReference type="ChEBI" id="CHEBI:61560"/>
        <dbReference type="ChEBI" id="CHEBI:173112"/>
        <dbReference type="EC" id="2.7.7.7"/>
    </reaction>
</comment>
<evidence type="ECO:0000259" key="9">
    <source>
        <dbReference type="Pfam" id="PF11799"/>
    </source>
</evidence>
<dbReference type="GO" id="GO:0003684">
    <property type="term" value="F:damaged DNA binding"/>
    <property type="evidence" value="ECO:0007669"/>
    <property type="project" value="InterPro"/>
</dbReference>
<dbReference type="PANTHER" id="PTHR35369">
    <property type="entry name" value="BLR3025 PROTEIN-RELATED"/>
    <property type="match status" value="1"/>
</dbReference>
<dbReference type="GO" id="GO:0006281">
    <property type="term" value="P:DNA repair"/>
    <property type="evidence" value="ECO:0007669"/>
    <property type="project" value="InterPro"/>
</dbReference>
<dbReference type="InterPro" id="IPR043502">
    <property type="entry name" value="DNA/RNA_pol_sf"/>
</dbReference>
<sequence>MQRRIVSLWFPRMASDRILRSRPIHAPFAVTSHEKNTERLYCLNKEAMQLGLTLGMGLSDAKALYPDLLTREVDPHEDERFLKLLARWAERYCPWVGLDGQNGLLLDMTGSTHFFESEDGLLTDIHERLQSSRLHVRSGLASTVGAAWALSHFSKGVAPSGQLKAALSPLPVAALRLDEATCAVLLRLGLRTIGDLLATPRATLGRRFGLPLMRRIDQAFGDQAEQVNAVAPDVSYAARLNLPEPIGLYDDVMAALERLLVRICEKLKTQEMGTRVLLMTCQRVDQASVQVELRLARPMREVASILPLFERSVRDVDAGFGIDQIRLEALAVESLPLKQLETGSVQPKKTDALSDLITRLGSRIGLERIKRFEPADSHIPERSFIVSPAAYCDAQREWKEQNLRPVRLFSPEPIEGSDKSPPDTFCWRRMRFSIAQATGPERICPEWWLDDPNWRSGMRDYWRVETRQGRRLWMFFTPQRPAWFVQGEFA</sequence>
<dbReference type="InterPro" id="IPR050356">
    <property type="entry name" value="SulA_CellDiv_inhibitor"/>
</dbReference>
<evidence type="ECO:0000256" key="5">
    <source>
        <dbReference type="ARBA" id="ARBA00022763"/>
    </source>
</evidence>
<feature type="domain" description="UmuC" evidence="8">
    <location>
        <begin position="25"/>
        <end position="151"/>
    </location>
</feature>
<evidence type="ECO:0000256" key="6">
    <source>
        <dbReference type="ARBA" id="ARBA00025589"/>
    </source>
</evidence>
<gene>
    <name evidence="10" type="ORF">SAMN05444141_1044</name>
</gene>
<proteinExistence type="inferred from homology"/>
<evidence type="ECO:0000256" key="2">
    <source>
        <dbReference type="ARBA" id="ARBA00010945"/>
    </source>
</evidence>
<evidence type="ECO:0000313" key="11">
    <source>
        <dbReference type="Proteomes" id="UP000183371"/>
    </source>
</evidence>
<dbReference type="SUPFAM" id="SSF56672">
    <property type="entry name" value="DNA/RNA polymerases"/>
    <property type="match status" value="1"/>
</dbReference>
<dbReference type="EMBL" id="FPBD01000004">
    <property type="protein sequence ID" value="SFT87131.1"/>
    <property type="molecule type" value="Genomic_DNA"/>
</dbReference>
<evidence type="ECO:0000256" key="3">
    <source>
        <dbReference type="ARBA" id="ARBA00011245"/>
    </source>
</evidence>
<name>A0A1I7BJ38_9HYPH</name>
<feature type="domain" description="DNA polymerase Y-family little finger" evidence="9">
    <location>
        <begin position="235"/>
        <end position="335"/>
    </location>
</feature>
<dbReference type="Pfam" id="PF11799">
    <property type="entry name" value="IMS_C"/>
    <property type="match status" value="1"/>
</dbReference>
<dbReference type="InterPro" id="IPR043128">
    <property type="entry name" value="Rev_trsase/Diguanyl_cyclase"/>
</dbReference>
<reference evidence="11" key="1">
    <citation type="submission" date="2016-10" db="EMBL/GenBank/DDBJ databases">
        <authorList>
            <person name="Varghese N."/>
            <person name="Submissions S."/>
        </authorList>
    </citation>
    <scope>NUCLEOTIDE SEQUENCE [LARGE SCALE GENOMIC DNA]</scope>
    <source>
        <strain evidence="11">DSM 17465</strain>
    </source>
</reference>
<comment type="function">
    <text evidence="6">Poorly processive, error-prone DNA polymerase involved in untargeted mutagenesis. Copies undamaged DNA at stalled replication forks, which arise in vivo from mismatched or misaligned primer ends. These misaligned primers can be extended by PolIV. Exhibits no 3'-5' exonuclease (proofreading) activity. May be involved in translesional synthesis, in conjunction with the beta clamp from PolIII.</text>
</comment>
<dbReference type="InterPro" id="IPR001126">
    <property type="entry name" value="UmuC"/>
</dbReference>
<dbReference type="EC" id="2.7.7.7" evidence="4"/>
<keyword evidence="5" id="KW-0227">DNA damage</keyword>
<evidence type="ECO:0000259" key="8">
    <source>
        <dbReference type="Pfam" id="PF00817"/>
    </source>
</evidence>
<comment type="cofactor">
    <cofactor evidence="1">
        <name>Mg(2+)</name>
        <dbReference type="ChEBI" id="CHEBI:18420"/>
    </cofactor>
</comment>
<protein>
    <recommendedName>
        <fullName evidence="4">DNA-directed DNA polymerase</fullName>
        <ecNumber evidence="4">2.7.7.7</ecNumber>
    </recommendedName>
</protein>
<dbReference type="Proteomes" id="UP000183371">
    <property type="component" value="Unassembled WGS sequence"/>
</dbReference>
<dbReference type="Gene3D" id="3.40.1170.60">
    <property type="match status" value="1"/>
</dbReference>